<comment type="caution">
    <text evidence="7">The sequence shown here is derived from an EMBL/GenBank/DDBJ whole genome shotgun (WGS) entry which is preliminary data.</text>
</comment>
<dbReference type="PROSITE" id="PS50199">
    <property type="entry name" value="ZF_RANBP2_2"/>
    <property type="match status" value="2"/>
</dbReference>
<feature type="domain" description="B box-type" evidence="5">
    <location>
        <begin position="384"/>
        <end position="422"/>
    </location>
</feature>
<protein>
    <submittedName>
        <fullName evidence="7">Uncharacterized protein</fullName>
    </submittedName>
</protein>
<evidence type="ECO:0000256" key="4">
    <source>
        <dbReference type="PROSITE-ProRule" id="PRU00322"/>
    </source>
</evidence>
<keyword evidence="8" id="KW-1185">Reference proteome</keyword>
<dbReference type="InterPro" id="IPR001876">
    <property type="entry name" value="Znf_RanBP2"/>
</dbReference>
<dbReference type="GO" id="GO:0008270">
    <property type="term" value="F:zinc ion binding"/>
    <property type="evidence" value="ECO:0007669"/>
    <property type="project" value="UniProtKB-KW"/>
</dbReference>
<evidence type="ECO:0000259" key="6">
    <source>
        <dbReference type="PROSITE" id="PS50199"/>
    </source>
</evidence>
<accession>A0A834LEY5</accession>
<dbReference type="Proteomes" id="UP000626092">
    <property type="component" value="Unassembled WGS sequence"/>
</dbReference>
<dbReference type="SMART" id="SM00547">
    <property type="entry name" value="ZnF_RBZ"/>
    <property type="match status" value="2"/>
</dbReference>
<dbReference type="GO" id="GO:0005737">
    <property type="term" value="C:cytoplasm"/>
    <property type="evidence" value="ECO:0007669"/>
    <property type="project" value="TreeGrafter"/>
</dbReference>
<dbReference type="OrthoDB" id="448399at2759"/>
<dbReference type="PANTHER" id="PTHR23111:SF23">
    <property type="entry name" value="RAN BP2_NZF ZINC FINGER-LIKE SUPERFAMILY PROTEIN"/>
    <property type="match status" value="1"/>
</dbReference>
<dbReference type="Pfam" id="PF00641">
    <property type="entry name" value="Zn_ribbon_RanBP"/>
    <property type="match status" value="2"/>
</dbReference>
<evidence type="ECO:0000313" key="8">
    <source>
        <dbReference type="Proteomes" id="UP000626092"/>
    </source>
</evidence>
<dbReference type="GO" id="GO:0003729">
    <property type="term" value="F:mRNA binding"/>
    <property type="evidence" value="ECO:0007669"/>
    <property type="project" value="TreeGrafter"/>
</dbReference>
<evidence type="ECO:0000256" key="3">
    <source>
        <dbReference type="ARBA" id="ARBA00022833"/>
    </source>
</evidence>
<organism evidence="7 8">
    <name type="scientific">Rhododendron simsii</name>
    <name type="common">Sims's rhododendron</name>
    <dbReference type="NCBI Taxonomy" id="118357"/>
    <lineage>
        <taxon>Eukaryota</taxon>
        <taxon>Viridiplantae</taxon>
        <taxon>Streptophyta</taxon>
        <taxon>Embryophyta</taxon>
        <taxon>Tracheophyta</taxon>
        <taxon>Spermatophyta</taxon>
        <taxon>Magnoliopsida</taxon>
        <taxon>eudicotyledons</taxon>
        <taxon>Gunneridae</taxon>
        <taxon>Pentapetalae</taxon>
        <taxon>asterids</taxon>
        <taxon>Ericales</taxon>
        <taxon>Ericaceae</taxon>
        <taxon>Ericoideae</taxon>
        <taxon>Rhodoreae</taxon>
        <taxon>Rhododendron</taxon>
    </lineage>
</organism>
<evidence type="ECO:0000313" key="7">
    <source>
        <dbReference type="EMBL" id="KAF7132902.1"/>
    </source>
</evidence>
<proteinExistence type="predicted"/>
<dbReference type="PANTHER" id="PTHR23111">
    <property type="entry name" value="ZINC FINGER PROTEIN"/>
    <property type="match status" value="1"/>
</dbReference>
<feature type="domain" description="RanBP2-type" evidence="6">
    <location>
        <begin position="292"/>
        <end position="313"/>
    </location>
</feature>
<keyword evidence="3" id="KW-0862">Zinc</keyword>
<dbReference type="SUPFAM" id="SSF90209">
    <property type="entry name" value="Ran binding protein zinc finger-like"/>
    <property type="match status" value="1"/>
</dbReference>
<dbReference type="PROSITE" id="PS01358">
    <property type="entry name" value="ZF_RANBP2_1"/>
    <property type="match status" value="1"/>
</dbReference>
<dbReference type="AlphaFoldDB" id="A0A834LEY5"/>
<evidence type="ECO:0000259" key="5">
    <source>
        <dbReference type="PROSITE" id="PS50119"/>
    </source>
</evidence>
<dbReference type="InterPro" id="IPR036443">
    <property type="entry name" value="Znf_RanBP2_sf"/>
</dbReference>
<gene>
    <name evidence="7" type="ORF">RHSIM_Rhsim09G0039200</name>
</gene>
<dbReference type="PROSITE" id="PS50119">
    <property type="entry name" value="ZF_BBOX"/>
    <property type="match status" value="1"/>
</dbReference>
<dbReference type="InterPro" id="IPR000315">
    <property type="entry name" value="Znf_B-box"/>
</dbReference>
<evidence type="ECO:0000256" key="1">
    <source>
        <dbReference type="ARBA" id="ARBA00022723"/>
    </source>
</evidence>
<feature type="domain" description="RanBP2-type" evidence="6">
    <location>
        <begin position="336"/>
        <end position="365"/>
    </location>
</feature>
<evidence type="ECO:0000256" key="2">
    <source>
        <dbReference type="ARBA" id="ARBA00022771"/>
    </source>
</evidence>
<dbReference type="EMBL" id="WJXA01000009">
    <property type="protein sequence ID" value="KAF7132902.1"/>
    <property type="molecule type" value="Genomic_DNA"/>
</dbReference>
<keyword evidence="1" id="KW-0479">Metal-binding</keyword>
<dbReference type="Gene3D" id="4.10.1060.10">
    <property type="entry name" value="Zinc finger, RanBP2-type"/>
    <property type="match status" value="2"/>
</dbReference>
<name>A0A834LEY5_RHOSS</name>
<sequence length="511" mass="57878">MLNLSRKAHGYLLHIPKPQSKISSLLTSISHLHIPIETLITDSGPKSIFNDLDEAPSTKPCENRDPFAVENVEQVDQSRSVNTCTVRISRHPWPEWVGLMEHLGRSGYLEEEVGNPFRYRGLDSKNANLIRTSCLNFARDRVDLMKYFSSKDIQVIAGSGCPIIDRKVVNSGKRLRAHVGIDEGHVCGSCSLRGNCDRAYVKAREGEVGRTVDVMRLLLTYGLSPVTGMVENKSCLNKLVVETARRLLKEIVEYSMKELNSESPTATFTKWSASVQESSIYQGQGHSSFSTKQGDWICSECNLKNSAKNTKCVHSGCRFLERHRKVGEDQDRLALKKGDWICHKCNFLNFGKNTRCLKCDENPPKRLLNHGEWECDSTVYYAACITHPDTKKNDLDRFCIDCIRAFCYHCLPAHARHTYVKIRRYVYCEVINKQDLCKLFDCSGIQVTAIYRGENKEESIIDDHHNLVIVEKSEGLKSQKGYDKEGLLLLSSSSPKRQKVRKGVALRAPLF</sequence>
<keyword evidence="2 4" id="KW-0863">Zinc-finger</keyword>
<reference evidence="7" key="1">
    <citation type="submission" date="2019-11" db="EMBL/GenBank/DDBJ databases">
        <authorList>
            <person name="Liu Y."/>
            <person name="Hou J."/>
            <person name="Li T.-Q."/>
            <person name="Guan C.-H."/>
            <person name="Wu X."/>
            <person name="Wu H.-Z."/>
            <person name="Ling F."/>
            <person name="Zhang R."/>
            <person name="Shi X.-G."/>
            <person name="Ren J.-P."/>
            <person name="Chen E.-F."/>
            <person name="Sun J.-M."/>
        </authorList>
    </citation>
    <scope>NUCLEOTIDE SEQUENCE</scope>
    <source>
        <strain evidence="7">Adult_tree_wgs_1</strain>
        <tissue evidence="7">Leaves</tissue>
    </source>
</reference>